<gene>
    <name evidence="1" type="ORF">K0M31_019744</name>
</gene>
<proteinExistence type="predicted"/>
<evidence type="ECO:0000313" key="1">
    <source>
        <dbReference type="EMBL" id="KAK1130060.1"/>
    </source>
</evidence>
<comment type="caution">
    <text evidence="1">The sequence shown here is derived from an EMBL/GenBank/DDBJ whole genome shotgun (WGS) entry which is preliminary data.</text>
</comment>
<dbReference type="AlphaFoldDB" id="A0AA40G307"/>
<dbReference type="Proteomes" id="UP001177670">
    <property type="component" value="Unassembled WGS sequence"/>
</dbReference>
<protein>
    <submittedName>
        <fullName evidence="1">Uncharacterized protein</fullName>
    </submittedName>
</protein>
<reference evidence="1" key="1">
    <citation type="submission" date="2021-10" db="EMBL/GenBank/DDBJ databases">
        <title>Melipona bicolor Genome sequencing and assembly.</title>
        <authorList>
            <person name="Araujo N.S."/>
            <person name="Arias M.C."/>
        </authorList>
    </citation>
    <scope>NUCLEOTIDE SEQUENCE</scope>
    <source>
        <strain evidence="1">USP_2M_L1-L4_2017</strain>
        <tissue evidence="1">Whole body</tissue>
    </source>
</reference>
<accession>A0AA40G307</accession>
<evidence type="ECO:0000313" key="2">
    <source>
        <dbReference type="Proteomes" id="UP001177670"/>
    </source>
</evidence>
<dbReference type="EMBL" id="JAHYIQ010000008">
    <property type="protein sequence ID" value="KAK1130060.1"/>
    <property type="molecule type" value="Genomic_DNA"/>
</dbReference>
<sequence length="71" mass="8117">MSYLLLAEYWEFFSYVIAKTTGKVKALKSVKRIITKQPNCVPENVLDLQVDETLVSKEVGLRLSQGEIDRL</sequence>
<organism evidence="1 2">
    <name type="scientific">Melipona bicolor</name>
    <dbReference type="NCBI Taxonomy" id="60889"/>
    <lineage>
        <taxon>Eukaryota</taxon>
        <taxon>Metazoa</taxon>
        <taxon>Ecdysozoa</taxon>
        <taxon>Arthropoda</taxon>
        <taxon>Hexapoda</taxon>
        <taxon>Insecta</taxon>
        <taxon>Pterygota</taxon>
        <taxon>Neoptera</taxon>
        <taxon>Endopterygota</taxon>
        <taxon>Hymenoptera</taxon>
        <taxon>Apocrita</taxon>
        <taxon>Aculeata</taxon>
        <taxon>Apoidea</taxon>
        <taxon>Anthophila</taxon>
        <taxon>Apidae</taxon>
        <taxon>Melipona</taxon>
    </lineage>
</organism>
<keyword evidence="2" id="KW-1185">Reference proteome</keyword>
<name>A0AA40G307_9HYME</name>